<dbReference type="PANTHER" id="PTHR36154">
    <property type="entry name" value="DNA-BINDING TRANSCRIPTIONAL ACTIVATOR ALPA"/>
    <property type="match status" value="1"/>
</dbReference>
<dbReference type="Gene3D" id="1.10.238.160">
    <property type="match status" value="1"/>
</dbReference>
<dbReference type="OrthoDB" id="8455288at2"/>
<evidence type="ECO:0000313" key="1">
    <source>
        <dbReference type="EMBL" id="ASP49446.1"/>
    </source>
</evidence>
<dbReference type="AlphaFoldDB" id="A0A222GC45"/>
<name>A0A222GC45_9GAMM</name>
<reference evidence="1 2" key="1">
    <citation type="submission" date="2017-08" db="EMBL/GenBank/DDBJ databases">
        <title>Complete genome of Colwellia sp. NB097-1, a psychrophile bacterium ioslated from Bering Sea.</title>
        <authorList>
            <person name="Chen X."/>
        </authorList>
    </citation>
    <scope>NUCLEOTIDE SEQUENCE [LARGE SCALE GENOMIC DNA]</scope>
    <source>
        <strain evidence="1 2">NB097-1</strain>
    </source>
</reference>
<dbReference type="InterPro" id="IPR010260">
    <property type="entry name" value="AlpA"/>
</dbReference>
<dbReference type="PANTHER" id="PTHR36154:SF1">
    <property type="entry name" value="DNA-BINDING TRANSCRIPTIONAL ACTIVATOR ALPA"/>
    <property type="match status" value="1"/>
</dbReference>
<dbReference type="KEGG" id="cber:B5D82_17710"/>
<evidence type="ECO:0000313" key="2">
    <source>
        <dbReference type="Proteomes" id="UP000202259"/>
    </source>
</evidence>
<dbReference type="EMBL" id="CP020465">
    <property type="protein sequence ID" value="ASP49446.1"/>
    <property type="molecule type" value="Genomic_DNA"/>
</dbReference>
<proteinExistence type="predicted"/>
<organism evidence="1 2">
    <name type="scientific">Cognaticolwellia beringensis</name>
    <dbReference type="NCBI Taxonomy" id="1967665"/>
    <lineage>
        <taxon>Bacteria</taxon>
        <taxon>Pseudomonadati</taxon>
        <taxon>Pseudomonadota</taxon>
        <taxon>Gammaproteobacteria</taxon>
        <taxon>Alteromonadales</taxon>
        <taxon>Colwelliaceae</taxon>
        <taxon>Cognaticolwellia</taxon>
    </lineage>
</organism>
<protein>
    <submittedName>
        <fullName evidence="1">AlpA family phage regulatory protein</fullName>
    </submittedName>
</protein>
<accession>A0A222GC45</accession>
<keyword evidence="2" id="KW-1185">Reference proteome</keyword>
<dbReference type="Proteomes" id="UP000202259">
    <property type="component" value="Chromosome"/>
</dbReference>
<dbReference type="RefSeq" id="WP_081153445.1">
    <property type="nucleotide sequence ID" value="NZ_CP020465.1"/>
</dbReference>
<sequence length="68" mass="7747">MTSTRLLRIKQVQQLTSLSKSYIYQLCNQNQFPKSIPLVKGGTAVAWVESEIFAFIESRIKARDEGEV</sequence>
<dbReference type="InterPro" id="IPR052931">
    <property type="entry name" value="Prophage_regulatory_activator"/>
</dbReference>
<gene>
    <name evidence="1" type="ORF">B5D82_17710</name>
</gene>
<dbReference type="Pfam" id="PF05930">
    <property type="entry name" value="Phage_AlpA"/>
    <property type="match status" value="1"/>
</dbReference>